<evidence type="ECO:0000256" key="2">
    <source>
        <dbReference type="ARBA" id="ARBA00009272"/>
    </source>
</evidence>
<dbReference type="PRINTS" id="PR01006">
    <property type="entry name" value="FLGHOOKFLIE"/>
</dbReference>
<dbReference type="RefSeq" id="WP_089717136.1">
    <property type="nucleotide sequence ID" value="NZ_FMYT01000027.1"/>
</dbReference>
<accession>A0A1G6S3S6</accession>
<comment type="similarity">
    <text evidence="2 4">Belongs to the FliE family.</text>
</comment>
<dbReference type="Proteomes" id="UP000324896">
    <property type="component" value="Unassembled WGS sequence"/>
</dbReference>
<dbReference type="PANTHER" id="PTHR34653:SF1">
    <property type="entry name" value="FLAGELLAR HOOK-BASAL BODY COMPLEX PROTEIN FLIE"/>
    <property type="match status" value="1"/>
</dbReference>
<dbReference type="InterPro" id="IPR001624">
    <property type="entry name" value="FliE"/>
</dbReference>
<gene>
    <name evidence="4" type="primary">fliE</name>
    <name evidence="6" type="ORF">SAMN04488597_12726</name>
    <name evidence="7" type="ORF">SAMN04488598_1242</name>
    <name evidence="9" type="ORF">SAMN04515652_1242</name>
    <name evidence="8" type="ORF">SAMN04515654_11766</name>
</gene>
<evidence type="ECO:0000313" key="13">
    <source>
        <dbReference type="Proteomes" id="UP000324896"/>
    </source>
</evidence>
<dbReference type="EMBL" id="FMYT01000027">
    <property type="protein sequence ID" value="SDD11343.1"/>
    <property type="molecule type" value="Genomic_DNA"/>
</dbReference>
<evidence type="ECO:0000256" key="4">
    <source>
        <dbReference type="HAMAP-Rule" id="MF_00724"/>
    </source>
</evidence>
<dbReference type="EMBL" id="FOHG01000024">
    <property type="protein sequence ID" value="SET08152.1"/>
    <property type="molecule type" value="Genomic_DNA"/>
</dbReference>
<evidence type="ECO:0000313" key="12">
    <source>
        <dbReference type="Proteomes" id="UP000199519"/>
    </source>
</evidence>
<dbReference type="EMBL" id="FNBJ01000024">
    <property type="protein sequence ID" value="SDF77262.1"/>
    <property type="molecule type" value="Genomic_DNA"/>
</dbReference>
<keyword evidence="6" id="KW-0966">Cell projection</keyword>
<dbReference type="PANTHER" id="PTHR34653">
    <property type="match status" value="1"/>
</dbReference>
<reference evidence="8 11" key="2">
    <citation type="submission" date="2016-10" db="EMBL/GenBank/DDBJ databases">
        <authorList>
            <person name="de Groot N.N."/>
        </authorList>
    </citation>
    <scope>NUCLEOTIDE SEQUENCE [LARGE SCALE GENOMIC DNA]</scope>
    <source>
        <strain evidence="8 11">WG7</strain>
    </source>
</reference>
<protein>
    <recommendedName>
        <fullName evidence="4 5">Flagellar hook-basal body complex protein FliE</fullName>
    </recommendedName>
</protein>
<evidence type="ECO:0000313" key="6">
    <source>
        <dbReference type="EMBL" id="SDD11343.1"/>
    </source>
</evidence>
<dbReference type="GO" id="GO:0003774">
    <property type="term" value="F:cytoskeletal motor activity"/>
    <property type="evidence" value="ECO:0007669"/>
    <property type="project" value="InterPro"/>
</dbReference>
<keyword evidence="12" id="KW-1185">Reference proteome</keyword>
<keyword evidence="3 4" id="KW-0975">Bacterial flagellum</keyword>
<dbReference type="Proteomes" id="UP000198612">
    <property type="component" value="Unassembled WGS sequence"/>
</dbReference>
<name>A0A1G6S3S6_9FIRM</name>
<dbReference type="AlphaFoldDB" id="A0A1G6S3S6"/>
<evidence type="ECO:0000313" key="8">
    <source>
        <dbReference type="EMBL" id="SDI86266.1"/>
    </source>
</evidence>
<evidence type="ECO:0000256" key="3">
    <source>
        <dbReference type="ARBA" id="ARBA00023143"/>
    </source>
</evidence>
<proteinExistence type="inferred from homology"/>
<dbReference type="Proteomes" id="UP000198945">
    <property type="component" value="Unassembled WGS sequence"/>
</dbReference>
<dbReference type="GO" id="GO:0071973">
    <property type="term" value="P:bacterial-type flagellum-dependent cell motility"/>
    <property type="evidence" value="ECO:0007669"/>
    <property type="project" value="InterPro"/>
</dbReference>
<reference evidence="10 12" key="1">
    <citation type="submission" date="2016-10" db="EMBL/GenBank/DDBJ databases">
        <authorList>
            <person name="Varghese N."/>
            <person name="Submissions S."/>
        </authorList>
    </citation>
    <scope>NUCLEOTIDE SEQUENCE [LARGE SCALE GENOMIC DNA]</scope>
    <source>
        <strain evidence="6 13">WG10</strain>
        <strain evidence="7 12">WG2</strain>
        <strain evidence="9 10">WG5</strain>
    </source>
</reference>
<keyword evidence="6" id="KW-0282">Flagellum</keyword>
<evidence type="ECO:0000313" key="7">
    <source>
        <dbReference type="EMBL" id="SDF77262.1"/>
    </source>
</evidence>
<dbReference type="GO" id="GO:0005198">
    <property type="term" value="F:structural molecule activity"/>
    <property type="evidence" value="ECO:0007669"/>
    <property type="project" value="UniProtKB-UniRule"/>
</dbReference>
<evidence type="ECO:0000256" key="1">
    <source>
        <dbReference type="ARBA" id="ARBA00004117"/>
    </source>
</evidence>
<evidence type="ECO:0000313" key="9">
    <source>
        <dbReference type="EMBL" id="SET08152.1"/>
    </source>
</evidence>
<sequence>MNNIINPIKIANNFKLEQNEAAQAPKNKNFSEFFQEKLVEVNELQKDSQEMTADFAVGKTDNIHQVMIAAEKAKIAVNLTTAVQSKAIDAYKEIMRLQV</sequence>
<dbReference type="Pfam" id="PF02049">
    <property type="entry name" value="FliE"/>
    <property type="match status" value="1"/>
</dbReference>
<dbReference type="GO" id="GO:0009425">
    <property type="term" value="C:bacterial-type flagellum basal body"/>
    <property type="evidence" value="ECO:0007669"/>
    <property type="project" value="UniProtKB-SubCell"/>
</dbReference>
<evidence type="ECO:0000313" key="11">
    <source>
        <dbReference type="Proteomes" id="UP000198945"/>
    </source>
</evidence>
<evidence type="ECO:0000313" key="10">
    <source>
        <dbReference type="Proteomes" id="UP000198612"/>
    </source>
</evidence>
<evidence type="ECO:0000256" key="5">
    <source>
        <dbReference type="NCBIfam" id="TIGR00205"/>
    </source>
</evidence>
<keyword evidence="6" id="KW-0969">Cilium</keyword>
<organism evidence="6 13">
    <name type="scientific">Halanaerobium congolense</name>
    <dbReference type="NCBI Taxonomy" id="54121"/>
    <lineage>
        <taxon>Bacteria</taxon>
        <taxon>Bacillati</taxon>
        <taxon>Bacillota</taxon>
        <taxon>Clostridia</taxon>
        <taxon>Halanaerobiales</taxon>
        <taxon>Halanaerobiaceae</taxon>
        <taxon>Halanaerobium</taxon>
    </lineage>
</organism>
<dbReference type="EMBL" id="FNEH01000017">
    <property type="protein sequence ID" value="SDI86266.1"/>
    <property type="molecule type" value="Genomic_DNA"/>
</dbReference>
<dbReference type="NCBIfam" id="TIGR00205">
    <property type="entry name" value="fliE"/>
    <property type="match status" value="1"/>
</dbReference>
<dbReference type="HAMAP" id="MF_00724">
    <property type="entry name" value="FliE"/>
    <property type="match status" value="1"/>
</dbReference>
<dbReference type="Proteomes" id="UP000199519">
    <property type="component" value="Unassembled WGS sequence"/>
</dbReference>
<comment type="subcellular location">
    <subcellularLocation>
        <location evidence="1 4">Bacterial flagellum basal body</location>
    </subcellularLocation>
</comment>